<evidence type="ECO:0000256" key="2">
    <source>
        <dbReference type="ARBA" id="ARBA00004922"/>
    </source>
</evidence>
<dbReference type="GO" id="GO:0005783">
    <property type="term" value="C:endoplasmic reticulum"/>
    <property type="evidence" value="ECO:0007669"/>
    <property type="project" value="TreeGrafter"/>
</dbReference>
<comment type="similarity">
    <text evidence="3 13">Belongs to the glycosyl hydrolase 47 family.</text>
</comment>
<dbReference type="FunFam" id="1.50.10.10:FF:000047">
    <property type="entry name" value="Mannosyl-oligosaccharide alpha-1,2-mannosidase"/>
    <property type="match status" value="1"/>
</dbReference>
<dbReference type="SUPFAM" id="SSF48225">
    <property type="entry name" value="Seven-hairpin glycosidases"/>
    <property type="match status" value="1"/>
</dbReference>
<evidence type="ECO:0000256" key="9">
    <source>
        <dbReference type="ARBA" id="ARBA00047669"/>
    </source>
</evidence>
<comment type="cofactor">
    <cofactor evidence="1 11">
        <name>Ca(2+)</name>
        <dbReference type="ChEBI" id="CHEBI:29108"/>
    </cofactor>
</comment>
<sequence>MRLDKTSLAASLQLLGLVAASPVPQSYGSGGEDSAARAATVVSAFKTGFTGYETYAFGYDELLPISNGKSNSFGGWGATAVDALDTAIIMGVPDIVEKILDYIPTINFAKPADNAQISLFETTIRYIGGFLAAYDLLKGPAANMAPSDSSKVDALLTQATYLANNLSYAFNTSTGIPHNGLFLNNQTTTTDTTNGLATIGTLVLEWTRLSDLTGDQTYTQLTQKAESYLLSPKPASSEPWPGLVGTNVDIATGLFQDASGGWQGGDDSFYEYLIKMYVYDNTRFGAYKDRWVLAADSTIAHLTSHPSTRPDLTFVAEFNGQNLSLNSQHLACFDGGNFILGGLVLGEQKYIDYGLQLVAGCEDTYNQTATGIGPDGFSWDPNNVPADQQAFFEKAGYYITGSAYILRPEVLESFYYAYIVTGDQKYRDWSWNGISAILNNTRTGSGFAELQNVNVVGGGGFNDFQDSFFFAEVLKYAYLIHAPDADYQVKNSKDQLFVFNTEAHPVKVAKVL</sequence>
<dbReference type="GO" id="GO:0005975">
    <property type="term" value="P:carbohydrate metabolic process"/>
    <property type="evidence" value="ECO:0007669"/>
    <property type="project" value="InterPro"/>
</dbReference>
<accession>A0A9P4J0C4</accession>
<evidence type="ECO:0000256" key="8">
    <source>
        <dbReference type="ARBA" id="ARBA00023295"/>
    </source>
</evidence>
<organism evidence="15 16">
    <name type="scientific">Myriangium duriaei CBS 260.36</name>
    <dbReference type="NCBI Taxonomy" id="1168546"/>
    <lineage>
        <taxon>Eukaryota</taxon>
        <taxon>Fungi</taxon>
        <taxon>Dikarya</taxon>
        <taxon>Ascomycota</taxon>
        <taxon>Pezizomycotina</taxon>
        <taxon>Dothideomycetes</taxon>
        <taxon>Dothideomycetidae</taxon>
        <taxon>Myriangiales</taxon>
        <taxon>Myriangiaceae</taxon>
        <taxon>Myriangium</taxon>
    </lineage>
</organism>
<dbReference type="InterPro" id="IPR050749">
    <property type="entry name" value="Glycosyl_Hydrolase_47"/>
</dbReference>
<dbReference type="GO" id="GO:0004571">
    <property type="term" value="F:mannosyl-oligosaccharide 1,2-alpha-mannosidase activity"/>
    <property type="evidence" value="ECO:0007669"/>
    <property type="project" value="UniProtKB-EC"/>
</dbReference>
<comment type="catalytic activity">
    <reaction evidence="10">
        <text>N(4)-(alpha-D-Man-(1-&gt;2)-alpha-D-Man-(1-&gt;2)-alpha-D-Man-(1-&gt;3)-[alpha-D-Man-(1-&gt;2)-alpha-D-Man-(1-&gt;3)-[alpha-D-Man-(1-&gt;2)-alpha-D-Man-(1-&gt;6)]-alpha-D-Man-(1-&gt;6)]-beta-D-Man-(1-&gt;4)-beta-D-GlcNAc-(1-&gt;4)-beta-D-GlcNAc)-L-asparaginyl-[protein] (N-glucan mannose isomer 9A1,2,3B1,2,3) + 4 H2O = N(4)-(alpha-D-Man-(1-&gt;3)-[alpha-D-Man-(1-&gt;3)-[alpha-D-Man-(1-&gt;6)]-alpha-D-Man-(1-&gt;6)]-beta-D-Man-(1-&gt;4)-beta-D-GlcNAc-(1-&gt;4)-beta-D-GlcNAc)-L-asparaginyl-[protein] (N-glucan mannose isomer 5A1,2) + 4 beta-D-mannose</text>
        <dbReference type="Rhea" id="RHEA:56008"/>
        <dbReference type="Rhea" id="RHEA-COMP:14356"/>
        <dbReference type="Rhea" id="RHEA-COMP:14367"/>
        <dbReference type="ChEBI" id="CHEBI:15377"/>
        <dbReference type="ChEBI" id="CHEBI:28563"/>
        <dbReference type="ChEBI" id="CHEBI:59087"/>
        <dbReference type="ChEBI" id="CHEBI:139493"/>
        <dbReference type="EC" id="3.2.1.113"/>
    </reaction>
</comment>
<dbReference type="GO" id="GO:0036503">
    <property type="term" value="P:ERAD pathway"/>
    <property type="evidence" value="ECO:0007669"/>
    <property type="project" value="UniProtKB-ARBA"/>
</dbReference>
<proteinExistence type="inferred from homology"/>
<dbReference type="PANTHER" id="PTHR11742">
    <property type="entry name" value="MANNOSYL-OLIGOSACCHARIDE ALPHA-1,2-MANNOSIDASE-RELATED"/>
    <property type="match status" value="1"/>
</dbReference>
<dbReference type="EMBL" id="ML996085">
    <property type="protein sequence ID" value="KAF2153158.1"/>
    <property type="molecule type" value="Genomic_DNA"/>
</dbReference>
<keyword evidence="16" id="KW-1185">Reference proteome</keyword>
<evidence type="ECO:0000256" key="13">
    <source>
        <dbReference type="RuleBase" id="RU361193"/>
    </source>
</evidence>
<feature type="chain" id="PRO_5040417120" description="alpha-1,2-Mannosidase" evidence="14">
    <location>
        <begin position="21"/>
        <end position="512"/>
    </location>
</feature>
<dbReference type="OrthoDB" id="8118055at2759"/>
<protein>
    <recommendedName>
        <fullName evidence="13">alpha-1,2-Mannosidase</fullName>
        <ecNumber evidence="13">3.2.1.-</ecNumber>
    </recommendedName>
</protein>
<evidence type="ECO:0000313" key="16">
    <source>
        <dbReference type="Proteomes" id="UP000799439"/>
    </source>
</evidence>
<dbReference type="InterPro" id="IPR001382">
    <property type="entry name" value="Glyco_hydro_47"/>
</dbReference>
<keyword evidence="7" id="KW-0325">Glycoprotein</keyword>
<gene>
    <name evidence="15" type="ORF">K461DRAFT_240539</name>
</gene>
<comment type="caution">
    <text evidence="15">The sequence shown here is derived from an EMBL/GenBank/DDBJ whole genome shotgun (WGS) entry which is preliminary data.</text>
</comment>
<reference evidence="15" key="1">
    <citation type="journal article" date="2020" name="Stud. Mycol.">
        <title>101 Dothideomycetes genomes: a test case for predicting lifestyles and emergence of pathogens.</title>
        <authorList>
            <person name="Haridas S."/>
            <person name="Albert R."/>
            <person name="Binder M."/>
            <person name="Bloem J."/>
            <person name="Labutti K."/>
            <person name="Salamov A."/>
            <person name="Andreopoulos B."/>
            <person name="Baker S."/>
            <person name="Barry K."/>
            <person name="Bills G."/>
            <person name="Bluhm B."/>
            <person name="Cannon C."/>
            <person name="Castanera R."/>
            <person name="Culley D."/>
            <person name="Daum C."/>
            <person name="Ezra D."/>
            <person name="Gonzalez J."/>
            <person name="Henrissat B."/>
            <person name="Kuo A."/>
            <person name="Liang C."/>
            <person name="Lipzen A."/>
            <person name="Lutzoni F."/>
            <person name="Magnuson J."/>
            <person name="Mondo S."/>
            <person name="Nolan M."/>
            <person name="Ohm R."/>
            <person name="Pangilinan J."/>
            <person name="Park H.-J."/>
            <person name="Ramirez L."/>
            <person name="Alfaro M."/>
            <person name="Sun H."/>
            <person name="Tritt A."/>
            <person name="Yoshinaga Y."/>
            <person name="Zwiers L.-H."/>
            <person name="Turgeon B."/>
            <person name="Goodwin S."/>
            <person name="Spatafora J."/>
            <person name="Crous P."/>
            <person name="Grigoriev I."/>
        </authorList>
    </citation>
    <scope>NUCLEOTIDE SEQUENCE</scope>
    <source>
        <strain evidence="15">CBS 260.36</strain>
    </source>
</reference>
<dbReference type="InterPro" id="IPR036026">
    <property type="entry name" value="Seven-hairpin_glycosidases"/>
</dbReference>
<evidence type="ECO:0000256" key="1">
    <source>
        <dbReference type="ARBA" id="ARBA00001913"/>
    </source>
</evidence>
<evidence type="ECO:0000256" key="4">
    <source>
        <dbReference type="ARBA" id="ARBA00022729"/>
    </source>
</evidence>
<keyword evidence="11" id="KW-0479">Metal-binding</keyword>
<dbReference type="EC" id="3.2.1.-" evidence="13"/>
<keyword evidence="5 13" id="KW-0378">Hydrolase</keyword>
<evidence type="ECO:0000256" key="5">
    <source>
        <dbReference type="ARBA" id="ARBA00022801"/>
    </source>
</evidence>
<evidence type="ECO:0000256" key="14">
    <source>
        <dbReference type="SAM" id="SignalP"/>
    </source>
</evidence>
<evidence type="ECO:0000256" key="10">
    <source>
        <dbReference type="ARBA" id="ARBA00048605"/>
    </source>
</evidence>
<comment type="catalytic activity">
    <reaction evidence="9">
        <text>N(4)-(alpha-D-Man-(1-&gt;2)-alpha-D-Man-(1-&gt;2)-alpha-D-Man-(1-&gt;3)-[alpha-D-Man-(1-&gt;3)-[alpha-D-Man-(1-&gt;2)-alpha-D-Man-(1-&gt;6)]-alpha-D-Man-(1-&gt;6)]-beta-D-Man-(1-&gt;4)-beta-D-GlcNAc-(1-&gt;4)-beta-D-GlcNAc)-L-asparaginyl-[protein] (N-glucan mannose isomer 8A1,2,3B1,3) + 3 H2O = N(4)-(alpha-D-Man-(1-&gt;3)-[alpha-D-Man-(1-&gt;3)-[alpha-D-Man-(1-&gt;6)]-alpha-D-Man-(1-&gt;6)]-beta-D-Man-(1-&gt;4)-beta-D-GlcNAc-(1-&gt;4)-beta-D-GlcNAc)-L-asparaginyl-[protein] (N-glucan mannose isomer 5A1,2) + 3 beta-D-mannose</text>
        <dbReference type="Rhea" id="RHEA:56028"/>
        <dbReference type="Rhea" id="RHEA-COMP:14358"/>
        <dbReference type="Rhea" id="RHEA-COMP:14367"/>
        <dbReference type="ChEBI" id="CHEBI:15377"/>
        <dbReference type="ChEBI" id="CHEBI:28563"/>
        <dbReference type="ChEBI" id="CHEBI:59087"/>
        <dbReference type="ChEBI" id="CHEBI:60628"/>
        <dbReference type="EC" id="3.2.1.113"/>
    </reaction>
</comment>
<name>A0A9P4J0C4_9PEZI</name>
<evidence type="ECO:0000256" key="3">
    <source>
        <dbReference type="ARBA" id="ARBA00007658"/>
    </source>
</evidence>
<dbReference type="Pfam" id="PF01532">
    <property type="entry name" value="Glyco_hydro_47"/>
    <property type="match status" value="1"/>
</dbReference>
<keyword evidence="6 12" id="KW-1015">Disulfide bond</keyword>
<dbReference type="Gene3D" id="1.50.10.10">
    <property type="match status" value="1"/>
</dbReference>
<dbReference type="PRINTS" id="PR00747">
    <property type="entry name" value="GLYHDRLASE47"/>
</dbReference>
<evidence type="ECO:0000256" key="12">
    <source>
        <dbReference type="PIRSR" id="PIRSR601382-3"/>
    </source>
</evidence>
<dbReference type="GO" id="GO:0016020">
    <property type="term" value="C:membrane"/>
    <property type="evidence" value="ECO:0007669"/>
    <property type="project" value="InterPro"/>
</dbReference>
<keyword evidence="8 13" id="KW-0326">Glycosidase</keyword>
<dbReference type="InterPro" id="IPR012341">
    <property type="entry name" value="6hp_glycosidase-like_sf"/>
</dbReference>
<keyword evidence="11" id="KW-0106">Calcium</keyword>
<feature type="signal peptide" evidence="14">
    <location>
        <begin position="1"/>
        <end position="20"/>
    </location>
</feature>
<dbReference type="PANTHER" id="PTHR11742:SF101">
    <property type="entry name" value="MANNOSYL-OLIGOSACCHARIDE ALPHA-1,2-MANNOSIDASE 1B"/>
    <property type="match status" value="1"/>
</dbReference>
<evidence type="ECO:0000313" key="15">
    <source>
        <dbReference type="EMBL" id="KAF2153158.1"/>
    </source>
</evidence>
<evidence type="ECO:0000256" key="11">
    <source>
        <dbReference type="PIRSR" id="PIRSR601382-2"/>
    </source>
</evidence>
<dbReference type="Proteomes" id="UP000799439">
    <property type="component" value="Unassembled WGS sequence"/>
</dbReference>
<feature type="binding site" evidence="11">
    <location>
        <position position="501"/>
    </location>
    <ligand>
        <name>Ca(2+)</name>
        <dbReference type="ChEBI" id="CHEBI:29108"/>
    </ligand>
</feature>
<keyword evidence="4 14" id="KW-0732">Signal</keyword>
<dbReference type="GO" id="GO:0005509">
    <property type="term" value="F:calcium ion binding"/>
    <property type="evidence" value="ECO:0007669"/>
    <property type="project" value="InterPro"/>
</dbReference>
<evidence type="ECO:0000256" key="6">
    <source>
        <dbReference type="ARBA" id="ARBA00023157"/>
    </source>
</evidence>
<dbReference type="AlphaFoldDB" id="A0A9P4J0C4"/>
<comment type="pathway">
    <text evidence="2">Protein modification; protein glycosylation.</text>
</comment>
<feature type="disulfide bond" evidence="12">
    <location>
        <begin position="332"/>
        <end position="361"/>
    </location>
</feature>
<evidence type="ECO:0000256" key="7">
    <source>
        <dbReference type="ARBA" id="ARBA00023180"/>
    </source>
</evidence>